<dbReference type="Pfam" id="PF14804">
    <property type="entry name" value="Jag_N"/>
    <property type="match status" value="1"/>
</dbReference>
<dbReference type="InterPro" id="IPR046866">
    <property type="entry name" value="FapA_N"/>
</dbReference>
<name>A0A2T0BMX1_9CLOT</name>
<dbReference type="SMART" id="SM01245">
    <property type="entry name" value="Jag_N"/>
    <property type="match status" value="1"/>
</dbReference>
<dbReference type="RefSeq" id="WP_106009383.1">
    <property type="nucleotide sequence ID" value="NZ_PVXP01000021.1"/>
</dbReference>
<proteinExistence type="predicted"/>
<evidence type="ECO:0000313" key="3">
    <source>
        <dbReference type="Proteomes" id="UP000237798"/>
    </source>
</evidence>
<reference evidence="2 3" key="1">
    <citation type="submission" date="2018-03" db="EMBL/GenBank/DDBJ databases">
        <title>Genome sequence of Clostridium luticellarii DSM 29923.</title>
        <authorList>
            <person name="Poehlein A."/>
            <person name="Daniel R."/>
        </authorList>
    </citation>
    <scope>NUCLEOTIDE SEQUENCE [LARGE SCALE GENOMIC DNA]</scope>
    <source>
        <strain evidence="2 3">DSM 29923</strain>
    </source>
</reference>
<comment type="caution">
    <text evidence="2">The sequence shown here is derived from an EMBL/GenBank/DDBJ whole genome shotgun (WGS) entry which is preliminary data.</text>
</comment>
<dbReference type="InterPro" id="IPR032782">
    <property type="entry name" value="KhpB_N"/>
</dbReference>
<keyword evidence="3" id="KW-1185">Reference proteome</keyword>
<feature type="domain" description="RNA-binding protein KhpB N-terminal" evidence="1">
    <location>
        <begin position="4"/>
        <end position="52"/>
    </location>
</feature>
<dbReference type="AlphaFoldDB" id="A0A2T0BMX1"/>
<evidence type="ECO:0000259" key="1">
    <source>
        <dbReference type="SMART" id="SM01245"/>
    </source>
</evidence>
<dbReference type="PANTHER" id="PTHR38032">
    <property type="entry name" value="POLYMERASE-RELATED"/>
    <property type="match status" value="1"/>
</dbReference>
<accession>A0A2T0BMX1</accession>
<dbReference type="Pfam" id="PF03961">
    <property type="entry name" value="FapA"/>
    <property type="match status" value="1"/>
</dbReference>
<dbReference type="InterPro" id="IPR005646">
    <property type="entry name" value="FapA"/>
</dbReference>
<sequence>MKKIYEGISLEECLKSASREMNTPVDKLGYNILKEKKSFFKKKKIVVEIFESNVKEEVTPSEKKEVVSSGEKAQNFGIDKNNGGIKVVHGEIIVKNPKEDGKPAMIYKSKGMTILVDGVEVEDRCEVFEHSDIKVNFYENEPKRELNIYVSDDRMSAYLEVRYTPKNKYVLKDEEESQKLSFKAEISERVFPPKYTAEEIKEELSNNNVVYGIIEENLGKSVENNKKVLIARGKEPMDGKDDLIESKFKTFSDLEEDQLGNVDFKSIGSVNAVKKGDIIAVRHVGTKGEKGLDVNGRVLKCKNGKQLKLKAGVGCILRDADTVEAAIDGKPGVDGNTYYVHQVHEINGDVDLSTGNVRFIGDVVVHGDIKEGMKVVCGNDLTVDREVERANLTAVGNIIIGGSVVASKICGGGENVKKLNAVEHLKKFSENLTKLTEVVKEIKTYNLLGANKKDGEIIKILLENKFKILLRLSINVIADLNMDSDNNEEDEIVQYIKTKFMGIGPISIKNYLELNELIYKVDNKVEYFEKTLELPVNVSIAYCQDSDIQSSGGVMITGKGEYISDIKASNSIKFIMEGSVARGGTLKAGEEIKCKVVGSTAGVSTKLQVGSEGNIWADIAYHNTIFKVGNRESVLDSPSKNVHAYLKDGLIVVDKFVL</sequence>
<evidence type="ECO:0000313" key="2">
    <source>
        <dbReference type="EMBL" id="PRR85225.1"/>
    </source>
</evidence>
<dbReference type="EMBL" id="PVXP01000021">
    <property type="protein sequence ID" value="PRR85225.1"/>
    <property type="molecule type" value="Genomic_DNA"/>
</dbReference>
<dbReference type="PANTHER" id="PTHR38032:SF1">
    <property type="entry name" value="RNA-BINDING PROTEIN KHPB N-TERMINAL DOMAIN-CONTAINING PROTEIN"/>
    <property type="match status" value="1"/>
</dbReference>
<dbReference type="Pfam" id="PF20250">
    <property type="entry name" value="FapA_N"/>
    <property type="match status" value="1"/>
</dbReference>
<organism evidence="2 3">
    <name type="scientific">Clostridium luticellarii</name>
    <dbReference type="NCBI Taxonomy" id="1691940"/>
    <lineage>
        <taxon>Bacteria</taxon>
        <taxon>Bacillati</taxon>
        <taxon>Bacillota</taxon>
        <taxon>Clostridia</taxon>
        <taxon>Eubacteriales</taxon>
        <taxon>Clostridiaceae</taxon>
        <taxon>Clostridium</taxon>
    </lineage>
</organism>
<dbReference type="OrthoDB" id="1279at2"/>
<gene>
    <name evidence="2" type="ORF">CLLU_17810</name>
</gene>
<dbReference type="InterPro" id="IPR046865">
    <property type="entry name" value="FapA_b_solenoid"/>
</dbReference>
<dbReference type="Proteomes" id="UP000237798">
    <property type="component" value="Unassembled WGS sequence"/>
</dbReference>
<protein>
    <recommendedName>
        <fullName evidence="1">RNA-binding protein KhpB N-terminal domain-containing protein</fullName>
    </recommendedName>
</protein>